<protein>
    <recommendedName>
        <fullName evidence="9">Major intrinsic protein</fullName>
    </recommendedName>
</protein>
<evidence type="ECO:0000256" key="3">
    <source>
        <dbReference type="ARBA" id="ARBA00022692"/>
    </source>
</evidence>
<dbReference type="AlphaFoldDB" id="A0A6C0EXF3"/>
<dbReference type="EMBL" id="MN738968">
    <property type="protein sequence ID" value="QHT33442.1"/>
    <property type="molecule type" value="Genomic_DNA"/>
</dbReference>
<keyword evidence="2" id="KW-0813">Transport</keyword>
<comment type="subcellular location">
    <subcellularLocation>
        <location evidence="1">Endomembrane system</location>
        <topology evidence="1">Multi-pass membrane protein</topology>
    </subcellularLocation>
</comment>
<keyword evidence="6 7" id="KW-0472">Membrane</keyword>
<dbReference type="GO" id="GO:0019755">
    <property type="term" value="P:one-carbon compound transport"/>
    <property type="evidence" value="ECO:0007669"/>
    <property type="project" value="UniProtKB-ARBA"/>
</dbReference>
<evidence type="ECO:0000256" key="5">
    <source>
        <dbReference type="ARBA" id="ARBA00022989"/>
    </source>
</evidence>
<dbReference type="InterPro" id="IPR000425">
    <property type="entry name" value="MIP"/>
</dbReference>
<feature type="transmembrane region" description="Helical" evidence="7">
    <location>
        <begin position="12"/>
        <end position="38"/>
    </location>
</feature>
<sequence length="89" mass="9599">MMNKYLVEFLGTMFFLYVIIATGNAFAIGAALALVIYLGGKISGGDFNPAVSVMMVIAGKQPKEELIGYILAQVLGGLAAFELYKRFNL</sequence>
<dbReference type="InterPro" id="IPR023271">
    <property type="entry name" value="Aquaporin-like"/>
</dbReference>
<name>A0A6C0EXF3_9ZZZZ</name>
<evidence type="ECO:0000256" key="7">
    <source>
        <dbReference type="SAM" id="Phobius"/>
    </source>
</evidence>
<dbReference type="GO" id="GO:0005737">
    <property type="term" value="C:cytoplasm"/>
    <property type="evidence" value="ECO:0007669"/>
    <property type="project" value="UniProtKB-ARBA"/>
</dbReference>
<evidence type="ECO:0000313" key="8">
    <source>
        <dbReference type="EMBL" id="QHT33442.1"/>
    </source>
</evidence>
<dbReference type="PRINTS" id="PR00783">
    <property type="entry name" value="MINTRINSICP"/>
</dbReference>
<dbReference type="PANTHER" id="PTHR45665">
    <property type="entry name" value="AQUAPORIN-8"/>
    <property type="match status" value="1"/>
</dbReference>
<reference evidence="8" key="1">
    <citation type="journal article" date="2020" name="Nature">
        <title>Giant virus diversity and host interactions through global metagenomics.</title>
        <authorList>
            <person name="Schulz F."/>
            <person name="Roux S."/>
            <person name="Paez-Espino D."/>
            <person name="Jungbluth S."/>
            <person name="Walsh D.A."/>
            <person name="Denef V.J."/>
            <person name="McMahon K.D."/>
            <person name="Konstantinidis K.T."/>
            <person name="Eloe-Fadrosh E.A."/>
            <person name="Kyrpides N.C."/>
            <person name="Woyke T."/>
        </authorList>
    </citation>
    <scope>NUCLEOTIDE SEQUENCE</scope>
    <source>
        <strain evidence="8">GVMAG-M-3300009161-36</strain>
    </source>
</reference>
<dbReference type="GO" id="GO:0012505">
    <property type="term" value="C:endomembrane system"/>
    <property type="evidence" value="ECO:0007669"/>
    <property type="project" value="UniProtKB-SubCell"/>
</dbReference>
<evidence type="ECO:0008006" key="9">
    <source>
        <dbReference type="Google" id="ProtNLM"/>
    </source>
</evidence>
<evidence type="ECO:0000256" key="2">
    <source>
        <dbReference type="ARBA" id="ARBA00022448"/>
    </source>
</evidence>
<dbReference type="PANTHER" id="PTHR45665:SF9">
    <property type="entry name" value="AQUAPORIN-8"/>
    <property type="match status" value="1"/>
</dbReference>
<keyword evidence="3 7" id="KW-0812">Transmembrane</keyword>
<dbReference type="InterPro" id="IPR034294">
    <property type="entry name" value="Aquaporin_transptr"/>
</dbReference>
<dbReference type="GO" id="GO:0015250">
    <property type="term" value="F:water channel activity"/>
    <property type="evidence" value="ECO:0007669"/>
    <property type="project" value="TreeGrafter"/>
</dbReference>
<evidence type="ECO:0000256" key="1">
    <source>
        <dbReference type="ARBA" id="ARBA00004127"/>
    </source>
</evidence>
<organism evidence="8">
    <name type="scientific">viral metagenome</name>
    <dbReference type="NCBI Taxonomy" id="1070528"/>
    <lineage>
        <taxon>unclassified sequences</taxon>
        <taxon>metagenomes</taxon>
        <taxon>organismal metagenomes</taxon>
    </lineage>
</organism>
<proteinExistence type="predicted"/>
<dbReference type="Gene3D" id="1.20.1080.10">
    <property type="entry name" value="Glycerol uptake facilitator protein"/>
    <property type="match status" value="1"/>
</dbReference>
<dbReference type="GO" id="GO:0016020">
    <property type="term" value="C:membrane"/>
    <property type="evidence" value="ECO:0007669"/>
    <property type="project" value="InterPro"/>
</dbReference>
<evidence type="ECO:0000256" key="6">
    <source>
        <dbReference type="ARBA" id="ARBA00023136"/>
    </source>
</evidence>
<evidence type="ECO:0000256" key="4">
    <source>
        <dbReference type="ARBA" id="ARBA00022737"/>
    </source>
</evidence>
<keyword evidence="5 7" id="KW-1133">Transmembrane helix</keyword>
<accession>A0A6C0EXF3</accession>
<keyword evidence="4" id="KW-0677">Repeat</keyword>
<dbReference type="Pfam" id="PF00230">
    <property type="entry name" value="MIP"/>
    <property type="match status" value="1"/>
</dbReference>
<dbReference type="SUPFAM" id="SSF81338">
    <property type="entry name" value="Aquaporin-like"/>
    <property type="match status" value="1"/>
</dbReference>